<feature type="domain" description="EF-hand" evidence="3">
    <location>
        <begin position="90"/>
        <end position="120"/>
    </location>
</feature>
<evidence type="ECO:0000256" key="2">
    <source>
        <dbReference type="SAM" id="MobiDB-lite"/>
    </source>
</evidence>
<organism evidence="4 5">
    <name type="scientific">Spirodela intermedia</name>
    <name type="common">Intermediate duckweed</name>
    <dbReference type="NCBI Taxonomy" id="51605"/>
    <lineage>
        <taxon>Eukaryota</taxon>
        <taxon>Viridiplantae</taxon>
        <taxon>Streptophyta</taxon>
        <taxon>Embryophyta</taxon>
        <taxon>Tracheophyta</taxon>
        <taxon>Spermatophyta</taxon>
        <taxon>Magnoliopsida</taxon>
        <taxon>Liliopsida</taxon>
        <taxon>Araceae</taxon>
        <taxon>Lemnoideae</taxon>
        <taxon>Spirodela</taxon>
    </lineage>
</organism>
<dbReference type="SUPFAM" id="SSF47473">
    <property type="entry name" value="EF-hand"/>
    <property type="match status" value="1"/>
</dbReference>
<dbReference type="SMART" id="SM00054">
    <property type="entry name" value="EFh"/>
    <property type="match status" value="2"/>
</dbReference>
<reference evidence="4" key="1">
    <citation type="submission" date="2020-02" db="EMBL/GenBank/DDBJ databases">
        <authorList>
            <person name="Scholz U."/>
            <person name="Mascher M."/>
            <person name="Fiebig A."/>
        </authorList>
    </citation>
    <scope>NUCLEOTIDE SEQUENCE</scope>
</reference>
<evidence type="ECO:0000259" key="3">
    <source>
        <dbReference type="PROSITE" id="PS50222"/>
    </source>
</evidence>
<feature type="region of interest" description="Disordered" evidence="2">
    <location>
        <begin position="1"/>
        <end position="38"/>
    </location>
</feature>
<evidence type="ECO:0000313" key="5">
    <source>
        <dbReference type="Proteomes" id="UP000663760"/>
    </source>
</evidence>
<dbReference type="AlphaFoldDB" id="A0A7I8KH80"/>
<dbReference type="Pfam" id="PF13405">
    <property type="entry name" value="EF-hand_6"/>
    <property type="match status" value="1"/>
</dbReference>
<name>A0A7I8KH80_SPIIN</name>
<dbReference type="InterPro" id="IPR044590">
    <property type="entry name" value="CML48/49/50"/>
</dbReference>
<dbReference type="PROSITE" id="PS00018">
    <property type="entry name" value="EF_HAND_1"/>
    <property type="match status" value="2"/>
</dbReference>
<dbReference type="InterPro" id="IPR018247">
    <property type="entry name" value="EF_Hand_1_Ca_BS"/>
</dbReference>
<dbReference type="Proteomes" id="UP000663760">
    <property type="component" value="Chromosome 5"/>
</dbReference>
<dbReference type="Gene3D" id="1.10.238.10">
    <property type="entry name" value="EF-hand"/>
    <property type="match status" value="1"/>
</dbReference>
<dbReference type="PANTHER" id="PTHR46824:SF2">
    <property type="entry name" value="CALCIUM-BINDING PROTEIN CML48-RELATED"/>
    <property type="match status" value="1"/>
</dbReference>
<dbReference type="PROSITE" id="PS50222">
    <property type="entry name" value="EF_HAND_2"/>
    <property type="match status" value="2"/>
</dbReference>
<sequence>MEPFGRYSSQSYAPSAPPLPPEQQQSPSPSQQQKLERFLSSSSGLSYGELPRPSPAASSGAYYGYGAVPGAGGGSVGGGCYFPPGMHPWIIQCFQAVDRDGSGFIDEMELQSALSQGNQKFGLRTVRLLMFLFMDHRFPSKIGPTEFAAIWDCIGKWRATFERFDGDRSGEIDSRELRDALLSLGYAVPDSVIQVILSKYKSSSRQGGAALNFDSFGLTERFKEKDPQCTGSAKLTYDAFMSMVVPFIVP</sequence>
<protein>
    <recommendedName>
        <fullName evidence="3">EF-hand domain-containing protein</fullName>
    </recommendedName>
</protein>
<accession>A0A7I8KH80</accession>
<dbReference type="PANTHER" id="PTHR46824">
    <property type="entry name" value="CALCIUM-BINDING PROTEIN CML48-RELATED"/>
    <property type="match status" value="1"/>
</dbReference>
<dbReference type="GO" id="GO:0005509">
    <property type="term" value="F:calcium ion binding"/>
    <property type="evidence" value="ECO:0007669"/>
    <property type="project" value="InterPro"/>
</dbReference>
<proteinExistence type="predicted"/>
<feature type="compositionally biased region" description="Low complexity" evidence="2">
    <location>
        <begin position="22"/>
        <end position="38"/>
    </location>
</feature>
<dbReference type="InterPro" id="IPR011992">
    <property type="entry name" value="EF-hand-dom_pair"/>
</dbReference>
<dbReference type="Pfam" id="PF13202">
    <property type="entry name" value="EF-hand_5"/>
    <property type="match status" value="1"/>
</dbReference>
<feature type="domain" description="EF-hand" evidence="3">
    <location>
        <begin position="152"/>
        <end position="187"/>
    </location>
</feature>
<dbReference type="OrthoDB" id="186625at2759"/>
<gene>
    <name evidence="4" type="ORF">SI8410_05007694</name>
</gene>
<evidence type="ECO:0000256" key="1">
    <source>
        <dbReference type="ARBA" id="ARBA00022837"/>
    </source>
</evidence>
<keyword evidence="1" id="KW-0106">Calcium</keyword>
<evidence type="ECO:0000313" key="4">
    <source>
        <dbReference type="EMBL" id="CAA7397031.1"/>
    </source>
</evidence>
<dbReference type="InterPro" id="IPR002048">
    <property type="entry name" value="EF_hand_dom"/>
</dbReference>
<keyword evidence="5" id="KW-1185">Reference proteome</keyword>
<dbReference type="EMBL" id="LR746268">
    <property type="protein sequence ID" value="CAA7397031.1"/>
    <property type="molecule type" value="Genomic_DNA"/>
</dbReference>